<dbReference type="GO" id="GO:0046872">
    <property type="term" value="F:metal ion binding"/>
    <property type="evidence" value="ECO:0007669"/>
    <property type="project" value="UniProtKB-UniRule"/>
</dbReference>
<comment type="function">
    <text evidence="9">CRISPR (clustered regularly interspaced short palindromic repeat), is an adaptive immune system that provides protection against mobile genetic elements (viruses, transposable elements and conjugative plasmids). CRISPR clusters contain sequences complementary to antecedent mobile elements and target invading nucleic acids. CRISPR clusters are transcribed and processed into CRISPR RNA (crRNA). Functions as a ssRNA-specific endoribonuclease. Involved in the integration of spacer DNA into the CRISPR cassette.</text>
</comment>
<gene>
    <name evidence="9 11" type="primary">cas2</name>
    <name evidence="11" type="ORF">E4031_06630</name>
    <name evidence="10" type="ORF">E4Z98_05145</name>
</gene>
<reference evidence="11 13" key="1">
    <citation type="submission" date="2019-03" db="EMBL/GenBank/DDBJ databases">
        <title>Vagococcus sp. was isolated fron gut of Carduelis flavirostris.</title>
        <authorList>
            <person name="Ge Y."/>
        </authorList>
    </citation>
    <scope>NUCLEOTIDE SEQUENCE [LARGE SCALE GENOMIC DNA]</scope>
    <source>
        <strain evidence="11 13">CF-210</strain>
    </source>
</reference>
<evidence type="ECO:0000313" key="10">
    <source>
        <dbReference type="EMBL" id="QCA28730.1"/>
    </source>
</evidence>
<dbReference type="GO" id="GO:0004521">
    <property type="term" value="F:RNA endonuclease activity"/>
    <property type="evidence" value="ECO:0007669"/>
    <property type="project" value="InterPro"/>
</dbReference>
<evidence type="ECO:0000256" key="4">
    <source>
        <dbReference type="ARBA" id="ARBA00022723"/>
    </source>
</evidence>
<dbReference type="RefSeq" id="WP_135254665.1">
    <property type="nucleotide sequence ID" value="NZ_CP038865.1"/>
</dbReference>
<dbReference type="InterPro" id="IPR021127">
    <property type="entry name" value="CRISPR_associated_Cas2"/>
</dbReference>
<evidence type="ECO:0000256" key="3">
    <source>
        <dbReference type="ARBA" id="ARBA00022722"/>
    </source>
</evidence>
<keyword evidence="6 9" id="KW-0378">Hydrolase</keyword>
<keyword evidence="3 9" id="KW-0540">Nuclease</keyword>
<dbReference type="AlphaFoldDB" id="A0AAJ5JLJ6"/>
<comment type="similarity">
    <text evidence="2 9">Belongs to the CRISPR-associated endoribonuclease Cas2 protein family.</text>
</comment>
<reference evidence="10 12" key="2">
    <citation type="journal article" date="2020" name="Int. J. Syst. Evol. Microbiol.">
        <title>Vagococcus xieshaowenii sp. nov., isolated from snow finch (Montifringilla taczanowskii) cloacal content.</title>
        <authorList>
            <person name="Ge Y."/>
            <person name="Yang J."/>
            <person name="Lai X.H."/>
            <person name="Zhang G."/>
            <person name="Jin D."/>
            <person name="Lu S."/>
            <person name="Wang B."/>
            <person name="Huang Y."/>
            <person name="Huang Y."/>
            <person name="Ren Z."/>
            <person name="Zhang X."/>
            <person name="Xu J."/>
        </authorList>
    </citation>
    <scope>NUCLEOTIDE SEQUENCE [LARGE SCALE GENOMIC DNA]</scope>
    <source>
        <strain evidence="10">Personal::cf-49</strain>
        <strain evidence="12">personal::cf-49</strain>
    </source>
</reference>
<keyword evidence="12" id="KW-1185">Reference proteome</keyword>
<evidence type="ECO:0000256" key="8">
    <source>
        <dbReference type="ARBA" id="ARBA00023118"/>
    </source>
</evidence>
<dbReference type="Pfam" id="PF09827">
    <property type="entry name" value="CRISPR_Cas2"/>
    <property type="match status" value="1"/>
</dbReference>
<sequence length="108" mass="12872">MRYTAMRLMCFFDLPTETKADLRYYRIFRKSLLANGFQMIQFSVYVRTCPNRSFAMKYEALLTKYLPPNGEVRLMMVTEKQYEDMTFLVGKKSQQEEVIGDKRLVVIE</sequence>
<dbReference type="Proteomes" id="UP000297725">
    <property type="component" value="Unassembled WGS sequence"/>
</dbReference>
<evidence type="ECO:0000313" key="13">
    <source>
        <dbReference type="Proteomes" id="UP000297725"/>
    </source>
</evidence>
<protein>
    <recommendedName>
        <fullName evidence="9">CRISPR-associated endoribonuclease Cas2</fullName>
        <ecNumber evidence="9">3.1.-.-</ecNumber>
    </recommendedName>
</protein>
<evidence type="ECO:0000313" key="12">
    <source>
        <dbReference type="Proteomes" id="UP000296883"/>
    </source>
</evidence>
<dbReference type="Proteomes" id="UP000296883">
    <property type="component" value="Chromosome"/>
</dbReference>
<comment type="subunit">
    <text evidence="9">Homodimer, forms a heterotetramer with a Cas1 homodimer.</text>
</comment>
<dbReference type="EMBL" id="CP038865">
    <property type="protein sequence ID" value="QCA28730.1"/>
    <property type="molecule type" value="Genomic_DNA"/>
</dbReference>
<accession>A0AAJ5JLJ6</accession>
<dbReference type="HAMAP" id="MF_01471">
    <property type="entry name" value="Cas2"/>
    <property type="match status" value="1"/>
</dbReference>
<keyword evidence="8 9" id="KW-0051">Antiviral defense</keyword>
<name>A0AAJ5JLJ6_9ENTE</name>
<dbReference type="EMBL" id="SRHU01000024">
    <property type="protein sequence ID" value="TFZ40462.1"/>
    <property type="molecule type" value="Genomic_DNA"/>
</dbReference>
<keyword evidence="4 9" id="KW-0479">Metal-binding</keyword>
<dbReference type="InterPro" id="IPR019199">
    <property type="entry name" value="Virulence_VapD/CRISPR_Cas2"/>
</dbReference>
<evidence type="ECO:0000256" key="9">
    <source>
        <dbReference type="HAMAP-Rule" id="MF_01471"/>
    </source>
</evidence>
<feature type="binding site" evidence="9">
    <location>
        <position position="13"/>
    </location>
    <ligand>
        <name>Mg(2+)</name>
        <dbReference type="ChEBI" id="CHEBI:18420"/>
        <note>catalytic</note>
    </ligand>
</feature>
<evidence type="ECO:0000256" key="2">
    <source>
        <dbReference type="ARBA" id="ARBA00009959"/>
    </source>
</evidence>
<dbReference type="GO" id="GO:0016787">
    <property type="term" value="F:hydrolase activity"/>
    <property type="evidence" value="ECO:0007669"/>
    <property type="project" value="UniProtKB-KW"/>
</dbReference>
<organism evidence="11 13">
    <name type="scientific">Vagococcus xieshaowenii</name>
    <dbReference type="NCBI Taxonomy" id="2562451"/>
    <lineage>
        <taxon>Bacteria</taxon>
        <taxon>Bacillati</taxon>
        <taxon>Bacillota</taxon>
        <taxon>Bacilli</taxon>
        <taxon>Lactobacillales</taxon>
        <taxon>Enterococcaceae</taxon>
        <taxon>Vagococcus</taxon>
    </lineage>
</organism>
<comment type="cofactor">
    <cofactor evidence="1 9">
        <name>Mg(2+)</name>
        <dbReference type="ChEBI" id="CHEBI:18420"/>
    </cofactor>
</comment>
<keyword evidence="5 9" id="KW-0255">Endonuclease</keyword>
<keyword evidence="7 9" id="KW-0460">Magnesium</keyword>
<evidence type="ECO:0000256" key="1">
    <source>
        <dbReference type="ARBA" id="ARBA00001946"/>
    </source>
</evidence>
<evidence type="ECO:0000313" key="11">
    <source>
        <dbReference type="EMBL" id="TFZ40462.1"/>
    </source>
</evidence>
<dbReference type="GO" id="GO:0051607">
    <property type="term" value="P:defense response to virus"/>
    <property type="evidence" value="ECO:0007669"/>
    <property type="project" value="UniProtKB-UniRule"/>
</dbReference>
<dbReference type="EC" id="3.1.-.-" evidence="9"/>
<evidence type="ECO:0000256" key="7">
    <source>
        <dbReference type="ARBA" id="ARBA00022842"/>
    </source>
</evidence>
<dbReference type="NCBIfam" id="TIGR01573">
    <property type="entry name" value="cas2"/>
    <property type="match status" value="1"/>
</dbReference>
<dbReference type="SUPFAM" id="SSF143430">
    <property type="entry name" value="TTP0101/SSO1404-like"/>
    <property type="match status" value="1"/>
</dbReference>
<proteinExistence type="inferred from homology"/>
<evidence type="ECO:0000256" key="5">
    <source>
        <dbReference type="ARBA" id="ARBA00022759"/>
    </source>
</evidence>
<evidence type="ECO:0000256" key="6">
    <source>
        <dbReference type="ARBA" id="ARBA00022801"/>
    </source>
</evidence>
<dbReference type="GO" id="GO:0043571">
    <property type="term" value="P:maintenance of CRISPR repeat elements"/>
    <property type="evidence" value="ECO:0007669"/>
    <property type="project" value="UniProtKB-UniRule"/>
</dbReference>